<keyword evidence="5 8" id="KW-0067">ATP-binding</keyword>
<comment type="subcellular location">
    <subcellularLocation>
        <location evidence="8">Cytoplasm</location>
    </subcellularLocation>
</comment>
<feature type="binding site" evidence="8">
    <location>
        <position position="188"/>
    </location>
    <ligand>
        <name>ATP</name>
        <dbReference type="ChEBI" id="CHEBI:30616"/>
    </ligand>
</feature>
<sequence length="476" mass="53159">MIAATVHALEITQLRAPLWDRCLLKLEAELSDQQLNTWIRPLQAWHEADQLRILAPNRFVLDMVQSSFHARIQEIASALTAPESIEVKLVIGSGQANETRDAFPALDREQPNRSRERNSMFGAAPAKSQIAKSIPPLDSHLKPEFSFNTLVAGKSNQLGRAAALQIGGAPGTAYNPYLIYGASGLGKTHLMQAIGNEILANKPDARVSYINSETYVHEMVNALQHGKMNEFKAYYRGLDALLIDDIQFFAGKEQTQEEFFHNFNALFEGNQQIVLTCDRYPKEINGLEERLKTRFGWGLSVAIEPPELEMRVAILNSKAEQRGVILPSEVSFFIAKRIRSNVRELEGALKRVIANSQLIGTPITLEFTREALADLLAVQAKTVSIENIQKTVAEYYNIRLADLSGKSRSRSVARPRQLAMALAKELTSKSLPEIGKVFGGRDHTTVLHACRKIVELKESDDNIREDYSNLLRTLSN</sequence>
<dbReference type="SMART" id="SM00760">
    <property type="entry name" value="Bac_DnaA_C"/>
    <property type="match status" value="1"/>
</dbReference>
<keyword evidence="2 8" id="KW-0963">Cytoplasm</keyword>
<protein>
    <recommendedName>
        <fullName evidence="8 9">Chromosomal replication initiator protein DnaA</fullName>
    </recommendedName>
</protein>
<dbReference type="InterPro" id="IPR020591">
    <property type="entry name" value="Chromosome_initiator_DnaA-like"/>
</dbReference>
<evidence type="ECO:0000256" key="6">
    <source>
        <dbReference type="ARBA" id="ARBA00023121"/>
    </source>
</evidence>
<evidence type="ECO:0000256" key="3">
    <source>
        <dbReference type="ARBA" id="ARBA00022705"/>
    </source>
</evidence>
<feature type="region of interest" description="Domain III, AAA+ region" evidence="8">
    <location>
        <begin position="140"/>
        <end position="356"/>
    </location>
</feature>
<dbReference type="Pfam" id="PF08299">
    <property type="entry name" value="Bac_DnaA_C"/>
    <property type="match status" value="1"/>
</dbReference>
<dbReference type="InterPro" id="IPR013159">
    <property type="entry name" value="DnaA_C"/>
</dbReference>
<feature type="region of interest" description="Domain I, interacts with DnaA modulators" evidence="8">
    <location>
        <begin position="1"/>
        <end position="99"/>
    </location>
</feature>
<dbReference type="SUPFAM" id="SSF52540">
    <property type="entry name" value="P-loop containing nucleoside triphosphate hydrolases"/>
    <property type="match status" value="1"/>
</dbReference>
<dbReference type="InterPro" id="IPR003593">
    <property type="entry name" value="AAA+_ATPase"/>
</dbReference>
<feature type="binding site" evidence="8">
    <location>
        <position position="187"/>
    </location>
    <ligand>
        <name>ATP</name>
        <dbReference type="ChEBI" id="CHEBI:30616"/>
    </ligand>
</feature>
<evidence type="ECO:0000256" key="4">
    <source>
        <dbReference type="ARBA" id="ARBA00022741"/>
    </source>
</evidence>
<dbReference type="PRINTS" id="PR00051">
    <property type="entry name" value="DNAA"/>
</dbReference>
<dbReference type="InterPro" id="IPR001957">
    <property type="entry name" value="Chromosome_initiator_DnaA"/>
</dbReference>
<reference evidence="14 15" key="1">
    <citation type="submission" date="2016-12" db="EMBL/GenBank/DDBJ databases">
        <authorList>
            <person name="Song W.-J."/>
            <person name="Kurnit D.M."/>
        </authorList>
    </citation>
    <scope>NUCLEOTIDE SEQUENCE [LARGE SCALE GENOMIC DNA]</scope>
    <source>
        <strain evidence="14 15">IMCC3135</strain>
    </source>
</reference>
<name>A0A2Z2NFX6_9GAMM</name>
<dbReference type="InterPro" id="IPR010921">
    <property type="entry name" value="Trp_repressor/repl_initiator"/>
</dbReference>
<comment type="similarity">
    <text evidence="1 8 11">Belongs to the DnaA family.</text>
</comment>
<evidence type="ECO:0000256" key="8">
    <source>
        <dbReference type="HAMAP-Rule" id="MF_00377"/>
    </source>
</evidence>
<keyword evidence="15" id="KW-1185">Reference proteome</keyword>
<dbReference type="EMBL" id="CP018632">
    <property type="protein sequence ID" value="ASJ70132.1"/>
    <property type="molecule type" value="Genomic_DNA"/>
</dbReference>
<dbReference type="CDD" id="cd06571">
    <property type="entry name" value="Bac_DnaA_C"/>
    <property type="match status" value="1"/>
</dbReference>
<proteinExistence type="inferred from homology"/>
<dbReference type="SUPFAM" id="SSF48295">
    <property type="entry name" value="TrpR-like"/>
    <property type="match status" value="1"/>
</dbReference>
<feature type="binding site" evidence="8">
    <location>
        <position position="184"/>
    </location>
    <ligand>
        <name>ATP</name>
        <dbReference type="ChEBI" id="CHEBI:30616"/>
    </ligand>
</feature>
<dbReference type="GO" id="GO:0008289">
    <property type="term" value="F:lipid binding"/>
    <property type="evidence" value="ECO:0007669"/>
    <property type="project" value="UniProtKB-KW"/>
</dbReference>
<evidence type="ECO:0000313" key="14">
    <source>
        <dbReference type="EMBL" id="ASJ70132.1"/>
    </source>
</evidence>
<dbReference type="GO" id="GO:0005886">
    <property type="term" value="C:plasma membrane"/>
    <property type="evidence" value="ECO:0007669"/>
    <property type="project" value="TreeGrafter"/>
</dbReference>
<dbReference type="InterPro" id="IPR038454">
    <property type="entry name" value="DnaA_N_sf"/>
</dbReference>
<dbReference type="CDD" id="cd00009">
    <property type="entry name" value="AAA"/>
    <property type="match status" value="1"/>
</dbReference>
<feature type="domain" description="AAA+ ATPase" evidence="12">
    <location>
        <begin position="173"/>
        <end position="382"/>
    </location>
</feature>
<feature type="binding site" evidence="8">
    <location>
        <position position="186"/>
    </location>
    <ligand>
        <name>ATP</name>
        <dbReference type="ChEBI" id="CHEBI:30616"/>
    </ligand>
</feature>
<dbReference type="PANTHER" id="PTHR30050">
    <property type="entry name" value="CHROMOSOMAL REPLICATION INITIATOR PROTEIN DNAA"/>
    <property type="match status" value="1"/>
</dbReference>
<comment type="function">
    <text evidence="8 10">Plays an essential role in the initiation and regulation of chromosomal replication. ATP-DnaA binds to the origin of replication (oriC) to initiate formation of the DNA replication initiation complex once per cell cycle. Binds the DnaA box (a 9 base pair repeat at the origin) and separates the double-stranded (ds)DNA. Forms a right-handed helical filament on oriC DNA; dsDNA binds to the exterior of the filament while single-stranded (ss)DNA is stabiized in the filament's interior. The ATP-DnaA-oriC complex binds and stabilizes one strand of the AT-rich DNA unwinding element (DUE), permitting loading of DNA polymerase. After initiation quickly degrades to an ADP-DnaA complex that is not apt for DNA replication. Binds acidic phospholipids.</text>
</comment>
<dbReference type="GO" id="GO:0005737">
    <property type="term" value="C:cytoplasm"/>
    <property type="evidence" value="ECO:0007669"/>
    <property type="project" value="UniProtKB-SubCell"/>
</dbReference>
<feature type="region of interest" description="Domain IV, binds dsDNA" evidence="8">
    <location>
        <begin position="357"/>
        <end position="476"/>
    </location>
</feature>
<dbReference type="InterPro" id="IPR013317">
    <property type="entry name" value="DnaA_dom"/>
</dbReference>
<dbReference type="Pfam" id="PF11638">
    <property type="entry name" value="DnaA_N"/>
    <property type="match status" value="1"/>
</dbReference>
<dbReference type="AlphaFoldDB" id="A0A2Z2NFX6"/>
<comment type="caution">
    <text evidence="8">Lacks conserved residue(s) required for the propagation of feature annotation.</text>
</comment>
<dbReference type="Gene3D" id="1.10.1750.10">
    <property type="match status" value="1"/>
</dbReference>
<dbReference type="Gene3D" id="3.30.300.180">
    <property type="match status" value="1"/>
</dbReference>
<keyword evidence="7 8" id="KW-0238">DNA-binding</keyword>
<evidence type="ECO:0000313" key="15">
    <source>
        <dbReference type="Proteomes" id="UP000250079"/>
    </source>
</evidence>
<dbReference type="FunFam" id="3.40.50.300:FF:000668">
    <property type="entry name" value="Chromosomal replication initiator protein DnaA"/>
    <property type="match status" value="1"/>
</dbReference>
<dbReference type="PANTHER" id="PTHR30050:SF2">
    <property type="entry name" value="CHROMOSOMAL REPLICATION INITIATOR PROTEIN DNAA"/>
    <property type="match status" value="1"/>
</dbReference>
<gene>
    <name evidence="14" type="primary">dnaA_1</name>
    <name evidence="8" type="synonym">dnaA</name>
    <name evidence="14" type="ORF">IMCC3135_00005</name>
</gene>
<dbReference type="NCBIfam" id="TIGR00362">
    <property type="entry name" value="DnaA"/>
    <property type="match status" value="1"/>
</dbReference>
<evidence type="ECO:0000259" key="13">
    <source>
        <dbReference type="SMART" id="SM00760"/>
    </source>
</evidence>
<dbReference type="Gene3D" id="1.10.8.60">
    <property type="match status" value="1"/>
</dbReference>
<evidence type="ECO:0000256" key="11">
    <source>
        <dbReference type="RuleBase" id="RU004227"/>
    </source>
</evidence>
<dbReference type="InterPro" id="IPR027417">
    <property type="entry name" value="P-loop_NTPase"/>
</dbReference>
<keyword evidence="3 8" id="KW-0235">DNA replication</keyword>
<accession>A0A2Z2NFX6</accession>
<organism evidence="14 15">
    <name type="scientific">Granulosicoccus antarcticus IMCC3135</name>
    <dbReference type="NCBI Taxonomy" id="1192854"/>
    <lineage>
        <taxon>Bacteria</taxon>
        <taxon>Pseudomonadati</taxon>
        <taxon>Pseudomonadota</taxon>
        <taxon>Gammaproteobacteria</taxon>
        <taxon>Chromatiales</taxon>
        <taxon>Granulosicoccaceae</taxon>
        <taxon>Granulosicoccus</taxon>
    </lineage>
</organism>
<feature type="domain" description="Chromosomal replication initiator DnaA C-terminal" evidence="13">
    <location>
        <begin position="384"/>
        <end position="453"/>
    </location>
</feature>
<dbReference type="GO" id="GO:0005524">
    <property type="term" value="F:ATP binding"/>
    <property type="evidence" value="ECO:0007669"/>
    <property type="project" value="UniProtKB-UniRule"/>
</dbReference>
<dbReference type="Pfam" id="PF00308">
    <property type="entry name" value="Bac_DnaA"/>
    <property type="match status" value="1"/>
</dbReference>
<dbReference type="Gene3D" id="3.40.50.300">
    <property type="entry name" value="P-loop containing nucleotide triphosphate hydrolases"/>
    <property type="match status" value="1"/>
</dbReference>
<dbReference type="FunFam" id="1.10.1750.10:FF:000001">
    <property type="entry name" value="Chromosomal replication initiator protein DnaA"/>
    <property type="match status" value="1"/>
</dbReference>
<evidence type="ECO:0000256" key="2">
    <source>
        <dbReference type="ARBA" id="ARBA00022490"/>
    </source>
</evidence>
<keyword evidence="6 8" id="KW-0446">Lipid-binding</keyword>
<dbReference type="FunFam" id="1.10.8.60:FF:000003">
    <property type="entry name" value="Chromosomal replication initiator protein DnaA"/>
    <property type="match status" value="1"/>
</dbReference>
<evidence type="ECO:0000256" key="1">
    <source>
        <dbReference type="ARBA" id="ARBA00006583"/>
    </source>
</evidence>
<keyword evidence="4 8" id="KW-0547">Nucleotide-binding</keyword>
<evidence type="ECO:0000259" key="12">
    <source>
        <dbReference type="SMART" id="SM00382"/>
    </source>
</evidence>
<dbReference type="GO" id="GO:0006275">
    <property type="term" value="P:regulation of DNA replication"/>
    <property type="evidence" value="ECO:0007669"/>
    <property type="project" value="UniProtKB-UniRule"/>
</dbReference>
<dbReference type="Proteomes" id="UP000250079">
    <property type="component" value="Chromosome"/>
</dbReference>
<dbReference type="GO" id="GO:0003688">
    <property type="term" value="F:DNA replication origin binding"/>
    <property type="evidence" value="ECO:0007669"/>
    <property type="project" value="UniProtKB-UniRule"/>
</dbReference>
<dbReference type="KEGG" id="gai:IMCC3135_00005"/>
<comment type="domain">
    <text evidence="8">Domain I is involved in oligomerization and binding regulators, domain II is flexibile and of varying length in different bacteria, domain III forms the AAA+ region, while domain IV binds dsDNA.</text>
</comment>
<dbReference type="PROSITE" id="PS01008">
    <property type="entry name" value="DNAA"/>
    <property type="match status" value="1"/>
</dbReference>
<evidence type="ECO:0000256" key="7">
    <source>
        <dbReference type="ARBA" id="ARBA00023125"/>
    </source>
</evidence>
<comment type="subunit">
    <text evidence="8">Oligomerizes as a right-handed, spiral filament on DNA at oriC.</text>
</comment>
<dbReference type="HAMAP" id="MF_00377">
    <property type="entry name" value="DnaA_bact"/>
    <property type="match status" value="1"/>
</dbReference>
<dbReference type="InterPro" id="IPR024633">
    <property type="entry name" value="DnaA_N_dom"/>
</dbReference>
<dbReference type="InterPro" id="IPR018312">
    <property type="entry name" value="Chromosome_initiator_DnaA_CS"/>
</dbReference>
<evidence type="ECO:0000256" key="5">
    <source>
        <dbReference type="ARBA" id="ARBA00022840"/>
    </source>
</evidence>
<dbReference type="SMART" id="SM00382">
    <property type="entry name" value="AAA"/>
    <property type="match status" value="1"/>
</dbReference>
<evidence type="ECO:0000256" key="9">
    <source>
        <dbReference type="NCBIfam" id="TIGR00362"/>
    </source>
</evidence>
<evidence type="ECO:0000256" key="10">
    <source>
        <dbReference type="RuleBase" id="RU000577"/>
    </source>
</evidence>
<dbReference type="GO" id="GO:0006270">
    <property type="term" value="P:DNA replication initiation"/>
    <property type="evidence" value="ECO:0007669"/>
    <property type="project" value="UniProtKB-UniRule"/>
</dbReference>